<accession>A0AAV9GP53</accession>
<dbReference type="PANTHER" id="PTHR24148:SF73">
    <property type="entry name" value="HET DOMAIN PROTEIN (AFU_ORTHOLOGUE AFUA_8G01020)"/>
    <property type="match status" value="1"/>
</dbReference>
<reference evidence="2" key="1">
    <citation type="journal article" date="2023" name="Mol. Phylogenet. Evol.">
        <title>Genome-scale phylogeny and comparative genomics of the fungal order Sordariales.</title>
        <authorList>
            <person name="Hensen N."/>
            <person name="Bonometti L."/>
            <person name="Westerberg I."/>
            <person name="Brannstrom I.O."/>
            <person name="Guillou S."/>
            <person name="Cros-Aarteil S."/>
            <person name="Calhoun S."/>
            <person name="Haridas S."/>
            <person name="Kuo A."/>
            <person name="Mondo S."/>
            <person name="Pangilinan J."/>
            <person name="Riley R."/>
            <person name="LaButti K."/>
            <person name="Andreopoulos B."/>
            <person name="Lipzen A."/>
            <person name="Chen C."/>
            <person name="Yan M."/>
            <person name="Daum C."/>
            <person name="Ng V."/>
            <person name="Clum A."/>
            <person name="Steindorff A."/>
            <person name="Ohm R.A."/>
            <person name="Martin F."/>
            <person name="Silar P."/>
            <person name="Natvig D.O."/>
            <person name="Lalanne C."/>
            <person name="Gautier V."/>
            <person name="Ament-Velasquez S.L."/>
            <person name="Kruys A."/>
            <person name="Hutchinson M.I."/>
            <person name="Powell A.J."/>
            <person name="Barry K."/>
            <person name="Miller A.N."/>
            <person name="Grigoriev I.V."/>
            <person name="Debuchy R."/>
            <person name="Gladieux P."/>
            <person name="Hiltunen Thoren M."/>
            <person name="Johannesson H."/>
        </authorList>
    </citation>
    <scope>NUCLEOTIDE SEQUENCE</scope>
    <source>
        <strain evidence="2">PSN243</strain>
    </source>
</reference>
<proteinExistence type="predicted"/>
<keyword evidence="3" id="KW-1185">Reference proteome</keyword>
<dbReference type="InterPro" id="IPR010730">
    <property type="entry name" value="HET"/>
</dbReference>
<dbReference type="Proteomes" id="UP001321760">
    <property type="component" value="Unassembled WGS sequence"/>
</dbReference>
<organism evidence="2 3">
    <name type="scientific">Podospora aff. communis PSN243</name>
    <dbReference type="NCBI Taxonomy" id="3040156"/>
    <lineage>
        <taxon>Eukaryota</taxon>
        <taxon>Fungi</taxon>
        <taxon>Dikarya</taxon>
        <taxon>Ascomycota</taxon>
        <taxon>Pezizomycotina</taxon>
        <taxon>Sordariomycetes</taxon>
        <taxon>Sordariomycetidae</taxon>
        <taxon>Sordariales</taxon>
        <taxon>Podosporaceae</taxon>
        <taxon>Podospora</taxon>
    </lineage>
</organism>
<reference evidence="2" key="2">
    <citation type="submission" date="2023-05" db="EMBL/GenBank/DDBJ databases">
        <authorList>
            <consortium name="Lawrence Berkeley National Laboratory"/>
            <person name="Steindorff A."/>
            <person name="Hensen N."/>
            <person name="Bonometti L."/>
            <person name="Westerberg I."/>
            <person name="Brannstrom I.O."/>
            <person name="Guillou S."/>
            <person name="Cros-Aarteil S."/>
            <person name="Calhoun S."/>
            <person name="Haridas S."/>
            <person name="Kuo A."/>
            <person name="Mondo S."/>
            <person name="Pangilinan J."/>
            <person name="Riley R."/>
            <person name="Labutti K."/>
            <person name="Andreopoulos B."/>
            <person name="Lipzen A."/>
            <person name="Chen C."/>
            <person name="Yanf M."/>
            <person name="Daum C."/>
            <person name="Ng V."/>
            <person name="Clum A."/>
            <person name="Ohm R."/>
            <person name="Martin F."/>
            <person name="Silar P."/>
            <person name="Natvig D."/>
            <person name="Lalanne C."/>
            <person name="Gautier V."/>
            <person name="Ament-Velasquez S.L."/>
            <person name="Kruys A."/>
            <person name="Hutchinson M.I."/>
            <person name="Powell A.J."/>
            <person name="Barry K."/>
            <person name="Miller A.N."/>
            <person name="Grigoriev I.V."/>
            <person name="Debuchy R."/>
            <person name="Gladieux P."/>
            <person name="Thoren M.H."/>
            <person name="Johannesson H."/>
        </authorList>
    </citation>
    <scope>NUCLEOTIDE SEQUENCE</scope>
    <source>
        <strain evidence="2">PSN243</strain>
    </source>
</reference>
<dbReference type="Pfam" id="PF06985">
    <property type="entry name" value="HET"/>
    <property type="match status" value="1"/>
</dbReference>
<gene>
    <name evidence="2" type="ORF">QBC34DRAFT_403937</name>
</gene>
<comment type="caution">
    <text evidence="2">The sequence shown here is derived from an EMBL/GenBank/DDBJ whole genome shotgun (WGS) entry which is preliminary data.</text>
</comment>
<evidence type="ECO:0000313" key="3">
    <source>
        <dbReference type="Proteomes" id="UP001321760"/>
    </source>
</evidence>
<feature type="domain" description="Heterokaryon incompatibility" evidence="1">
    <location>
        <begin position="76"/>
        <end position="212"/>
    </location>
</feature>
<dbReference type="EMBL" id="MU865935">
    <property type="protein sequence ID" value="KAK4449754.1"/>
    <property type="molecule type" value="Genomic_DNA"/>
</dbReference>
<dbReference type="PANTHER" id="PTHR24148">
    <property type="entry name" value="ANKYRIN REPEAT DOMAIN-CONTAINING PROTEIN 39 HOMOLOG-RELATED"/>
    <property type="match status" value="1"/>
</dbReference>
<name>A0AAV9GP53_9PEZI</name>
<protein>
    <submittedName>
        <fullName evidence="2">Heterokaryon incompatibility protein-domain-containing protein</fullName>
    </submittedName>
</protein>
<dbReference type="InterPro" id="IPR052895">
    <property type="entry name" value="HetReg/Transcr_Mod"/>
</dbReference>
<sequence length="652" mass="73092">MVSPTDDMEWHDKTCRRFDRAVIGDLVTCMSCGSCKFQYPPIKQRTDLRLLRVYPGNFDDPLRCDIFTTNVDTADFEAISYTWADESGDSCASSSILLNSTQFPVTRNCEMALKRVRERVIIRHIWIDAVCIDQANDDERGHQVRLMPQIYSRARSVLVYIGEAAKMSSWTLKTLASGPQTHLEPKDQDMLGKGIHHLVSRRYFSRVWVLQEIALARNASLICGDTVVPWKCLRPPHFYSSGTPPVVSELSLHCRLPPVLRLDHSAYTQPDKFLDLLDFASECKAEDPRDRVYSLLGLVIGPLSQSLEVDYTLSAEQVFVKTAHLLGRHFGWSAILRHALARGRNLPDLPSWVPDWTSRRGTVILPAQSPEAHLLEPLQVTPEALVFQVLRTRQAWQGWVYGQHNNTTGPHLVRADLQTLHLPLAQNPLQPTWIGSMPWLSEDDLAHGAFLRFPEGAPLFDLLSRNMKSLHGHKYLRTASMVATYKRGRDDVPPSADQELDTYEISGDMSLWSEMTWTCLSTTTLQETLNVCVGDLVEMLSTVFLLPDDGSARGLVIPLVSTEWRSVVPPEYGEVAEHTSVLLAEESDIEGSFPETVGVSYDPQGFLAHVVRRLQESSGAPGAAMSTDVVAKMVGEFLEANFLLEFGKVNIV</sequence>
<evidence type="ECO:0000313" key="2">
    <source>
        <dbReference type="EMBL" id="KAK4449754.1"/>
    </source>
</evidence>
<dbReference type="AlphaFoldDB" id="A0AAV9GP53"/>
<evidence type="ECO:0000259" key="1">
    <source>
        <dbReference type="Pfam" id="PF06985"/>
    </source>
</evidence>